<dbReference type="SUPFAM" id="SSF50475">
    <property type="entry name" value="FMN-binding split barrel"/>
    <property type="match status" value="1"/>
</dbReference>
<proteinExistence type="predicted"/>
<comment type="caution">
    <text evidence="1">The sequence shown here is derived from an EMBL/GenBank/DDBJ whole genome shotgun (WGS) entry which is preliminary data.</text>
</comment>
<dbReference type="RefSeq" id="WP_378022578.1">
    <property type="nucleotide sequence ID" value="NZ_JBHSKG010000010.1"/>
</dbReference>
<evidence type="ECO:0000313" key="2">
    <source>
        <dbReference type="Proteomes" id="UP001596175"/>
    </source>
</evidence>
<dbReference type="EMBL" id="JBHSKG010000010">
    <property type="protein sequence ID" value="MFC5140418.1"/>
    <property type="molecule type" value="Genomic_DNA"/>
</dbReference>
<name>A0ABV9ZFU4_9PSEU</name>
<evidence type="ECO:0000313" key="1">
    <source>
        <dbReference type="EMBL" id="MFC5140418.1"/>
    </source>
</evidence>
<accession>A0ABV9ZFU4</accession>
<sequence>MDPAPSLAAAVPADATAYLVTVTPDGRPHTAPTSAVVRDGVVVARGPGRRTRENVAAGGVVSVLWSPAHPAGYALIVDGAGEADGDVLVVRPTRAVLHRPAAGAPHEDPGGGCTADCVEVAL</sequence>
<gene>
    <name evidence="1" type="ORF">ACFPK1_19425</name>
</gene>
<dbReference type="Gene3D" id="2.30.110.10">
    <property type="entry name" value="Electron Transport, Fmn-binding Protein, Chain A"/>
    <property type="match status" value="1"/>
</dbReference>
<dbReference type="InterPro" id="IPR012349">
    <property type="entry name" value="Split_barrel_FMN-bd"/>
</dbReference>
<reference evidence="2" key="1">
    <citation type="journal article" date="2019" name="Int. J. Syst. Evol. Microbiol.">
        <title>The Global Catalogue of Microorganisms (GCM) 10K type strain sequencing project: providing services to taxonomists for standard genome sequencing and annotation.</title>
        <authorList>
            <consortium name="The Broad Institute Genomics Platform"/>
            <consortium name="The Broad Institute Genome Sequencing Center for Infectious Disease"/>
            <person name="Wu L."/>
            <person name="Ma J."/>
        </authorList>
    </citation>
    <scope>NUCLEOTIDE SEQUENCE [LARGE SCALE GENOMIC DNA]</scope>
    <source>
        <strain evidence="2">XZYJ18</strain>
    </source>
</reference>
<organism evidence="1 2">
    <name type="scientific">Actinomycetospora rhizophila</name>
    <dbReference type="NCBI Taxonomy" id="1416876"/>
    <lineage>
        <taxon>Bacteria</taxon>
        <taxon>Bacillati</taxon>
        <taxon>Actinomycetota</taxon>
        <taxon>Actinomycetes</taxon>
        <taxon>Pseudonocardiales</taxon>
        <taxon>Pseudonocardiaceae</taxon>
        <taxon>Actinomycetospora</taxon>
    </lineage>
</organism>
<dbReference type="Proteomes" id="UP001596175">
    <property type="component" value="Unassembled WGS sequence"/>
</dbReference>
<protein>
    <submittedName>
        <fullName evidence="1">Pyridoxamine 5'-phosphate oxidase family protein</fullName>
    </submittedName>
</protein>
<keyword evidence="2" id="KW-1185">Reference proteome</keyword>